<dbReference type="Proteomes" id="UP001465668">
    <property type="component" value="Unassembled WGS sequence"/>
</dbReference>
<feature type="region of interest" description="Disordered" evidence="1">
    <location>
        <begin position="1"/>
        <end position="23"/>
    </location>
</feature>
<evidence type="ECO:0000313" key="2">
    <source>
        <dbReference type="EMBL" id="KAK9771625.1"/>
    </source>
</evidence>
<evidence type="ECO:0000313" key="3">
    <source>
        <dbReference type="Proteomes" id="UP001465668"/>
    </source>
</evidence>
<reference evidence="2 3" key="1">
    <citation type="submission" date="2024-02" db="EMBL/GenBank/DDBJ databases">
        <title>First draft genome assembly of two strains of Seiridium cardinale.</title>
        <authorList>
            <person name="Emiliani G."/>
            <person name="Scali E."/>
        </authorList>
    </citation>
    <scope>NUCLEOTIDE SEQUENCE [LARGE SCALE GENOMIC DNA]</scope>
    <source>
        <strain evidence="2 3">BM-138-000479</strain>
    </source>
</reference>
<dbReference type="EMBL" id="JARVKM010000072">
    <property type="protein sequence ID" value="KAK9771625.1"/>
    <property type="molecule type" value="Genomic_DNA"/>
</dbReference>
<protein>
    <submittedName>
        <fullName evidence="2">Uncharacterized protein</fullName>
    </submittedName>
</protein>
<accession>A0ABR2XD52</accession>
<sequence length="117" mass="13139">MLGYNGGFNGDSSFKKPNDRPSPPPIMLICYELDAEALWCSVFAERGQGSDVTSAKAVLYNVIFKLNFFGGRTSGHQEATIRQRATVLVFRFAQFAAFYRKHREPWWGFSDAALVHG</sequence>
<comment type="caution">
    <text evidence="2">The sequence shown here is derived from an EMBL/GenBank/DDBJ whole genome shotgun (WGS) entry which is preliminary data.</text>
</comment>
<proteinExistence type="predicted"/>
<keyword evidence="3" id="KW-1185">Reference proteome</keyword>
<name>A0ABR2XD52_9PEZI</name>
<gene>
    <name evidence="2" type="ORF">SCAR479_11696</name>
</gene>
<evidence type="ECO:0000256" key="1">
    <source>
        <dbReference type="SAM" id="MobiDB-lite"/>
    </source>
</evidence>
<organism evidence="2 3">
    <name type="scientific">Seiridium cardinale</name>
    <dbReference type="NCBI Taxonomy" id="138064"/>
    <lineage>
        <taxon>Eukaryota</taxon>
        <taxon>Fungi</taxon>
        <taxon>Dikarya</taxon>
        <taxon>Ascomycota</taxon>
        <taxon>Pezizomycotina</taxon>
        <taxon>Sordariomycetes</taxon>
        <taxon>Xylariomycetidae</taxon>
        <taxon>Amphisphaeriales</taxon>
        <taxon>Sporocadaceae</taxon>
        <taxon>Seiridium</taxon>
    </lineage>
</organism>